<organism evidence="1 2">
    <name type="scientific">Pseudomonas duriflava</name>
    <dbReference type="NCBI Taxonomy" id="459528"/>
    <lineage>
        <taxon>Bacteria</taxon>
        <taxon>Pseudomonadati</taxon>
        <taxon>Pseudomonadota</taxon>
        <taxon>Gammaproteobacteria</taxon>
        <taxon>Pseudomonadales</taxon>
        <taxon>Pseudomonadaceae</taxon>
        <taxon>Pseudomonas</taxon>
    </lineage>
</organism>
<protein>
    <submittedName>
        <fullName evidence="1">Uncharacterized protein</fullName>
    </submittedName>
</protein>
<evidence type="ECO:0000313" key="1">
    <source>
        <dbReference type="EMBL" id="TWI44158.1"/>
    </source>
</evidence>
<reference evidence="1 2" key="1">
    <citation type="journal article" date="2015" name="Stand. Genomic Sci.">
        <title>Genomic Encyclopedia of Bacterial and Archaeal Type Strains, Phase III: the genomes of soil and plant-associated and newly described type strains.</title>
        <authorList>
            <person name="Whitman W.B."/>
            <person name="Woyke T."/>
            <person name="Klenk H.P."/>
            <person name="Zhou Y."/>
            <person name="Lilburn T.G."/>
            <person name="Beck B.J."/>
            <person name="De Vos P."/>
            <person name="Vandamme P."/>
            <person name="Eisen J.A."/>
            <person name="Garrity G."/>
            <person name="Hugenholtz P."/>
            <person name="Kyrpides N.C."/>
        </authorList>
    </citation>
    <scope>NUCLEOTIDE SEQUENCE [LARGE SCALE GENOMIC DNA]</scope>
    <source>
        <strain evidence="1 2">CGMCC 1.6858</strain>
    </source>
</reference>
<sequence length="76" mass="7957">MDIFDQIEAVGLHVISGHRRLQGALQAGHAAMAKTSDGTVYQISLQNGAVRVQKLSTTGEGVPEILVAPVVPGTLH</sequence>
<dbReference type="EMBL" id="VLKY01000059">
    <property type="protein sequence ID" value="TWI44158.1"/>
    <property type="molecule type" value="Genomic_DNA"/>
</dbReference>
<proteinExistence type="predicted"/>
<gene>
    <name evidence="1" type="ORF">IQ22_04751</name>
</gene>
<comment type="caution">
    <text evidence="1">The sequence shown here is derived from an EMBL/GenBank/DDBJ whole genome shotgun (WGS) entry which is preliminary data.</text>
</comment>
<keyword evidence="2" id="KW-1185">Reference proteome</keyword>
<evidence type="ECO:0000313" key="2">
    <source>
        <dbReference type="Proteomes" id="UP000316905"/>
    </source>
</evidence>
<dbReference type="RefSeq" id="WP_145146123.1">
    <property type="nucleotide sequence ID" value="NZ_VLKY01000059.1"/>
</dbReference>
<accession>A0A562PIF6</accession>
<dbReference type="Proteomes" id="UP000316905">
    <property type="component" value="Unassembled WGS sequence"/>
</dbReference>
<name>A0A562PIF6_9PSED</name>
<dbReference type="AlphaFoldDB" id="A0A562PIF6"/>